<comment type="similarity">
    <text evidence="1">Belongs to the bacterial solute-binding protein 3 family.</text>
</comment>
<feature type="signal peptide" evidence="3">
    <location>
        <begin position="1"/>
        <end position="20"/>
    </location>
</feature>
<gene>
    <name evidence="5" type="ORF">H8Q88_05665</name>
</gene>
<organism evidence="5 6">
    <name type="scientific">Vibrio metschnikovii</name>
    <dbReference type="NCBI Taxonomy" id="28172"/>
    <lineage>
        <taxon>Bacteria</taxon>
        <taxon>Pseudomonadati</taxon>
        <taxon>Pseudomonadota</taxon>
        <taxon>Gammaproteobacteria</taxon>
        <taxon>Vibrionales</taxon>
        <taxon>Vibrionaceae</taxon>
        <taxon>Vibrio</taxon>
    </lineage>
</organism>
<dbReference type="Gene3D" id="3.40.190.10">
    <property type="entry name" value="Periplasmic binding protein-like II"/>
    <property type="match status" value="2"/>
</dbReference>
<feature type="chain" id="PRO_5040869958" evidence="3">
    <location>
        <begin position="21"/>
        <end position="249"/>
    </location>
</feature>
<dbReference type="SUPFAM" id="SSF53850">
    <property type="entry name" value="Periplasmic binding protein-like II"/>
    <property type="match status" value="1"/>
</dbReference>
<sequence>MSIRVLFLLVLSLVSTSAFTKPSMTIVYYDSFPPYSFRDENGNMAGIFVDIADQVLQEKMGIPIIHKGYPWARAQKMVELGEADAFITVATQARREYTDTSSTPVIIGPMNLFVNPSNSNLTQIEHVQTTDDLSPFLILDYQGNNWGNQHFPEDNFRRLLTSNLSNALTMLAHGRGDVIATDKIVADYLMAKLSLQGLIVELPIILAEVEFSLCIGKSSPFNTLLPEFNRQMALFRLQGHIETVLANYR</sequence>
<evidence type="ECO:0000256" key="2">
    <source>
        <dbReference type="ARBA" id="ARBA00022729"/>
    </source>
</evidence>
<protein>
    <submittedName>
        <fullName evidence="5">Transporter substrate-binding domain-containing protein</fullName>
    </submittedName>
</protein>
<comment type="caution">
    <text evidence="5">The sequence shown here is derived from an EMBL/GenBank/DDBJ whole genome shotgun (WGS) entry which is preliminary data.</text>
</comment>
<evidence type="ECO:0000313" key="5">
    <source>
        <dbReference type="EMBL" id="MBC5850444.1"/>
    </source>
</evidence>
<evidence type="ECO:0000256" key="3">
    <source>
        <dbReference type="SAM" id="SignalP"/>
    </source>
</evidence>
<keyword evidence="2 3" id="KW-0732">Signal</keyword>
<dbReference type="PANTHER" id="PTHR35936">
    <property type="entry name" value="MEMBRANE-BOUND LYTIC MUREIN TRANSGLYCOSYLASE F"/>
    <property type="match status" value="1"/>
</dbReference>
<accession>A0A9X0UHY3</accession>
<reference evidence="5" key="1">
    <citation type="submission" date="2020-08" db="EMBL/GenBank/DDBJ databases">
        <title>Genome Sequencing and Pan-Genome Analysis of Migratory bird Vibrio Strains, Inner Mongolia.</title>
        <authorList>
            <person name="Zheng L."/>
        </authorList>
    </citation>
    <scope>NUCLEOTIDE SEQUENCE</scope>
    <source>
        <strain evidence="5">M13F</strain>
    </source>
</reference>
<dbReference type="PANTHER" id="PTHR35936:SF25">
    <property type="entry name" value="ABC TRANSPORTER SUBSTRATE-BINDING PROTEIN"/>
    <property type="match status" value="1"/>
</dbReference>
<dbReference type="RefSeq" id="WP_187025541.1">
    <property type="nucleotide sequence ID" value="NZ_JACRUP010000002.1"/>
</dbReference>
<dbReference type="Proteomes" id="UP000615796">
    <property type="component" value="Unassembled WGS sequence"/>
</dbReference>
<name>A0A9X0UHY3_VIBME</name>
<dbReference type="SMART" id="SM00062">
    <property type="entry name" value="PBPb"/>
    <property type="match status" value="1"/>
</dbReference>
<dbReference type="Pfam" id="PF00497">
    <property type="entry name" value="SBP_bac_3"/>
    <property type="match status" value="1"/>
</dbReference>
<proteinExistence type="inferred from homology"/>
<feature type="domain" description="Solute-binding protein family 3/N-terminal" evidence="4">
    <location>
        <begin position="23"/>
        <end position="247"/>
    </location>
</feature>
<evidence type="ECO:0000259" key="4">
    <source>
        <dbReference type="SMART" id="SM00062"/>
    </source>
</evidence>
<dbReference type="EMBL" id="JACRUP010000002">
    <property type="protein sequence ID" value="MBC5850444.1"/>
    <property type="molecule type" value="Genomic_DNA"/>
</dbReference>
<dbReference type="InterPro" id="IPR001638">
    <property type="entry name" value="Solute-binding_3/MltF_N"/>
</dbReference>
<dbReference type="AlphaFoldDB" id="A0A9X0UHY3"/>
<evidence type="ECO:0000313" key="6">
    <source>
        <dbReference type="Proteomes" id="UP000615796"/>
    </source>
</evidence>
<evidence type="ECO:0000256" key="1">
    <source>
        <dbReference type="ARBA" id="ARBA00010333"/>
    </source>
</evidence>
<keyword evidence="6" id="KW-1185">Reference proteome</keyword>